<dbReference type="Proteomes" id="UP000241639">
    <property type="component" value="Unassembled WGS sequence"/>
</dbReference>
<dbReference type="GO" id="GO:0003676">
    <property type="term" value="F:nucleic acid binding"/>
    <property type="evidence" value="ECO:0007669"/>
    <property type="project" value="UniProtKB-ARBA"/>
</dbReference>
<dbReference type="AlphaFoldDB" id="A0A2T4Z7E9"/>
<evidence type="ECO:0000313" key="7">
    <source>
        <dbReference type="Proteomes" id="UP000241639"/>
    </source>
</evidence>
<feature type="coiled-coil region" evidence="4">
    <location>
        <begin position="256"/>
        <end position="319"/>
    </location>
</feature>
<dbReference type="Pfam" id="PF00005">
    <property type="entry name" value="ABC_tran"/>
    <property type="match status" value="2"/>
</dbReference>
<sequence>MLLVKAEGLKVERGSRLLFENVDIEIHAGEKVALIGANGMGKTSLLQTLTGEVNPESGSVFRAVPVQSWGVLSQHQPWPPDVTVEAYVRSGRPELAQLYQELTKVEQEMANATGEALDPLVAHYGVCQELYQQMDGYEWEVEVQRTLNQLGLTGEIATASIAQLSGGQKTRTQLAQLVVKQPTFLLLDEPTNHLDASTLEWLARWLSDWEGAVLFVSHDRWFIDQVADVTVELSKSGTRAIRGGYSRFAQQQEHERKSQEALWRKQEQEKKKLEESIRRYREWFNRAHTAAGERNPFMKKKAQKNITRSQAKEEALKRLEKKQVERPRDEPVVQVRLDTASMEGRRLLTVEDGTFAYGKQPLLQEVNLQVQRGDRLALIGANGSGKTTLLKLLAHRLQPQQGTVRHHPELRIGYFAQELETLDPNETIVDSLLRLPGMTQTEARNILASFLFRKERVFQRIGSLSMGERCRVAFVRLYFSHANLLILDEPTNYLDIPTRERMEEALAHYPGSIIVVSHDRFLLSRIANRVAVLEQGRLTLFEDGYQAYREQKSEKKAMTNPHQDQIHRLKLRLIQLMGMEEPEEEEKRKQLWSEIQKTRRELDGLQKESVD</sequence>
<keyword evidence="4" id="KW-0175">Coiled coil</keyword>
<organism evidence="6 7">
    <name type="scientific">Desmospora activa DSM 45169</name>
    <dbReference type="NCBI Taxonomy" id="1121389"/>
    <lineage>
        <taxon>Bacteria</taxon>
        <taxon>Bacillati</taxon>
        <taxon>Bacillota</taxon>
        <taxon>Bacilli</taxon>
        <taxon>Bacillales</taxon>
        <taxon>Thermoactinomycetaceae</taxon>
        <taxon>Desmospora</taxon>
    </lineage>
</organism>
<evidence type="ECO:0000256" key="3">
    <source>
        <dbReference type="ARBA" id="ARBA00022840"/>
    </source>
</evidence>
<evidence type="ECO:0000313" key="6">
    <source>
        <dbReference type="EMBL" id="PTM57821.1"/>
    </source>
</evidence>
<protein>
    <submittedName>
        <fullName evidence="6">ATPase subunit of ABC transporter with duplicated ATPase domains</fullName>
    </submittedName>
</protein>
<dbReference type="SUPFAM" id="SSF52540">
    <property type="entry name" value="P-loop containing nucleoside triphosphate hydrolases"/>
    <property type="match status" value="2"/>
</dbReference>
<dbReference type="SMART" id="SM00382">
    <property type="entry name" value="AAA"/>
    <property type="match status" value="2"/>
</dbReference>
<gene>
    <name evidence="6" type="ORF">C8J48_0384</name>
</gene>
<dbReference type="PANTHER" id="PTHR42855">
    <property type="entry name" value="ABC TRANSPORTER ATP-BINDING SUBUNIT"/>
    <property type="match status" value="1"/>
</dbReference>
<evidence type="ECO:0000256" key="4">
    <source>
        <dbReference type="SAM" id="Coils"/>
    </source>
</evidence>
<keyword evidence="1" id="KW-0677">Repeat</keyword>
<evidence type="ECO:0000256" key="2">
    <source>
        <dbReference type="ARBA" id="ARBA00022741"/>
    </source>
</evidence>
<feature type="domain" description="ABC transporter" evidence="5">
    <location>
        <begin position="4"/>
        <end position="260"/>
    </location>
</feature>
<dbReference type="GO" id="GO:0016887">
    <property type="term" value="F:ATP hydrolysis activity"/>
    <property type="evidence" value="ECO:0007669"/>
    <property type="project" value="InterPro"/>
</dbReference>
<feature type="domain" description="ABC transporter" evidence="5">
    <location>
        <begin position="348"/>
        <end position="560"/>
    </location>
</feature>
<evidence type="ECO:0000256" key="1">
    <source>
        <dbReference type="ARBA" id="ARBA00022737"/>
    </source>
</evidence>
<dbReference type="EMBL" id="PZZP01000001">
    <property type="protein sequence ID" value="PTM57821.1"/>
    <property type="molecule type" value="Genomic_DNA"/>
</dbReference>
<dbReference type="FunFam" id="3.40.50.300:FF:000011">
    <property type="entry name" value="Putative ABC transporter ATP-binding component"/>
    <property type="match status" value="1"/>
</dbReference>
<reference evidence="6 7" key="1">
    <citation type="submission" date="2018-04" db="EMBL/GenBank/DDBJ databases">
        <title>Genomic Encyclopedia of Archaeal and Bacterial Type Strains, Phase II (KMG-II): from individual species to whole genera.</title>
        <authorList>
            <person name="Goeker M."/>
        </authorList>
    </citation>
    <scope>NUCLEOTIDE SEQUENCE [LARGE SCALE GENOMIC DNA]</scope>
    <source>
        <strain evidence="6 7">DSM 45169</strain>
    </source>
</reference>
<dbReference type="PANTHER" id="PTHR42855:SF2">
    <property type="entry name" value="DRUG RESISTANCE ABC TRANSPORTER,ATP-BINDING PROTEIN"/>
    <property type="match status" value="1"/>
</dbReference>
<accession>A0A2T4Z7E9</accession>
<dbReference type="CDD" id="cd03221">
    <property type="entry name" value="ABCF_EF-3"/>
    <property type="match status" value="2"/>
</dbReference>
<dbReference type="FunFam" id="3.40.50.300:FF:000309">
    <property type="entry name" value="ABC transporter ATP-binding protein"/>
    <property type="match status" value="1"/>
</dbReference>
<dbReference type="PROSITE" id="PS50893">
    <property type="entry name" value="ABC_TRANSPORTER_2"/>
    <property type="match status" value="2"/>
</dbReference>
<dbReference type="InterPro" id="IPR003439">
    <property type="entry name" value="ABC_transporter-like_ATP-bd"/>
</dbReference>
<name>A0A2T4Z7E9_9BACL</name>
<keyword evidence="7" id="KW-1185">Reference proteome</keyword>
<dbReference type="InterPro" id="IPR003593">
    <property type="entry name" value="AAA+_ATPase"/>
</dbReference>
<dbReference type="GO" id="GO:0005524">
    <property type="term" value="F:ATP binding"/>
    <property type="evidence" value="ECO:0007669"/>
    <property type="project" value="UniProtKB-KW"/>
</dbReference>
<evidence type="ECO:0000259" key="5">
    <source>
        <dbReference type="PROSITE" id="PS50893"/>
    </source>
</evidence>
<dbReference type="RefSeq" id="WP_107724692.1">
    <property type="nucleotide sequence ID" value="NZ_PZZP01000001.1"/>
</dbReference>
<keyword evidence="3" id="KW-0067">ATP-binding</keyword>
<proteinExistence type="predicted"/>
<comment type="caution">
    <text evidence="6">The sequence shown here is derived from an EMBL/GenBank/DDBJ whole genome shotgun (WGS) entry which is preliminary data.</text>
</comment>
<dbReference type="OrthoDB" id="9762369at2"/>
<dbReference type="InterPro" id="IPR051309">
    <property type="entry name" value="ABCF_ATPase"/>
</dbReference>
<dbReference type="NCBIfam" id="NF000355">
    <property type="entry name" value="ribo_prot_ABC_F"/>
    <property type="match status" value="1"/>
</dbReference>
<dbReference type="Gene3D" id="3.40.50.300">
    <property type="entry name" value="P-loop containing nucleotide triphosphate hydrolases"/>
    <property type="match status" value="2"/>
</dbReference>
<dbReference type="InterPro" id="IPR027417">
    <property type="entry name" value="P-loop_NTPase"/>
</dbReference>
<keyword evidence="2" id="KW-0547">Nucleotide-binding</keyword>